<dbReference type="OrthoDB" id="3439512at2759"/>
<feature type="compositionally biased region" description="Low complexity" evidence="1">
    <location>
        <begin position="385"/>
        <end position="397"/>
    </location>
</feature>
<accession>A0A9P7NAD8</accession>
<gene>
    <name evidence="2" type="ORF">E4U43_000063</name>
</gene>
<protein>
    <submittedName>
        <fullName evidence="2">Uncharacterized protein</fullName>
    </submittedName>
</protein>
<evidence type="ECO:0000256" key="1">
    <source>
        <dbReference type="SAM" id="MobiDB-lite"/>
    </source>
</evidence>
<dbReference type="AlphaFoldDB" id="A0A9P7NAD8"/>
<evidence type="ECO:0000313" key="2">
    <source>
        <dbReference type="EMBL" id="KAG6009070.1"/>
    </source>
</evidence>
<feature type="region of interest" description="Disordered" evidence="1">
    <location>
        <begin position="320"/>
        <end position="363"/>
    </location>
</feature>
<comment type="caution">
    <text evidence="2">The sequence shown here is derived from an EMBL/GenBank/DDBJ whole genome shotgun (WGS) entry which is preliminary data.</text>
</comment>
<keyword evidence="3" id="KW-1185">Reference proteome</keyword>
<proteinExistence type="predicted"/>
<sequence>MEEFQLVEFFMACNPPLLPSGVHHFMQELKNAPIQVSFVSCPIHPIPIPKPYKKTGKKVLEILYEPIGPWFKVITYRLFKAEVTDAIAALLATITEDNTRFLEQPEEYSGCLADIGTTSLAIPWAAFSASSKYQTDFAQWQFPVAMQELAFKTVWPQKSLAFNLKEMLQMQSRLDGSQTKDPKVGSLDSLLSCTVSSNLQETVLYIGTNSRETLKNAHEILDALLHITKQAAAITTQHIIYTPEPNEKFSYRWFSHIGLDSRTFVQPPTDTERLRRAVSIRTVTQGPQRRSNTYRTYGTPDARTTSKFWLTTLFLQHKYPPKSAERSSSDSEIMFSMNSSPPDTHFSKHTTASCPSPRENGRIESDSVVLIAMDEMLILDMDDVSQTSSQSAPSTQQHNQPSLASLLDDDPPSNLPSSIWEPKSSEPEPETAEIKVHRSRPHVIKLLEKHLQSFWPMLARCPGFVSVRLQFGRFYLTDLSSADVDIGTGPHRKMTDLLRELEAVERERIGFSTILSRLRSDADLFVKYPTSPWVLLGEDLIYQIQCTLDDKQMTIDVDAATFDFSCHGPTSELGCTLVHCVQRAWDLKLAVNHSSNLNKSPAQKNIGQAITNSLQVSTAQNGEHVFELMTGKQGWSITAVRIRHMMRYKSTRTPGSILSVAEFQTLRAGEEKDGRRRWTIPRDASSKGHSPESWLEAYISSSTLDALLRGNANLSLGAYLPWDVSQQEAIFDSLFQPALEIVAQLDDVGICNDNGFGGKLSFVDAEEREIFW</sequence>
<feature type="region of interest" description="Disordered" evidence="1">
    <location>
        <begin position="384"/>
        <end position="437"/>
    </location>
</feature>
<evidence type="ECO:0000313" key="3">
    <source>
        <dbReference type="Proteomes" id="UP000748025"/>
    </source>
</evidence>
<dbReference type="EMBL" id="SRPW01001014">
    <property type="protein sequence ID" value="KAG6009070.1"/>
    <property type="molecule type" value="Genomic_DNA"/>
</dbReference>
<organism evidence="2 3">
    <name type="scientific">Claviceps pusilla</name>
    <dbReference type="NCBI Taxonomy" id="123648"/>
    <lineage>
        <taxon>Eukaryota</taxon>
        <taxon>Fungi</taxon>
        <taxon>Dikarya</taxon>
        <taxon>Ascomycota</taxon>
        <taxon>Pezizomycotina</taxon>
        <taxon>Sordariomycetes</taxon>
        <taxon>Hypocreomycetidae</taxon>
        <taxon>Hypocreales</taxon>
        <taxon>Clavicipitaceae</taxon>
        <taxon>Claviceps</taxon>
    </lineage>
</organism>
<reference evidence="2" key="1">
    <citation type="journal article" date="2020" name="bioRxiv">
        <title>Whole genome comparisons of ergot fungi reveals the divergence and evolution of species within the genus Claviceps are the result of varying mechanisms driving genome evolution and host range expansion.</title>
        <authorList>
            <person name="Wyka S.A."/>
            <person name="Mondo S.J."/>
            <person name="Liu M."/>
            <person name="Dettman J."/>
            <person name="Nalam V."/>
            <person name="Broders K.D."/>
        </authorList>
    </citation>
    <scope>NUCLEOTIDE SEQUENCE</scope>
    <source>
        <strain evidence="2">CCC 602</strain>
    </source>
</reference>
<dbReference type="Proteomes" id="UP000748025">
    <property type="component" value="Unassembled WGS sequence"/>
</dbReference>
<name>A0A9P7NAD8_9HYPO</name>